<feature type="compositionally biased region" description="Basic and acidic residues" evidence="3">
    <location>
        <begin position="28"/>
        <end position="44"/>
    </location>
</feature>
<evidence type="ECO:0000256" key="3">
    <source>
        <dbReference type="SAM" id="MobiDB-lite"/>
    </source>
</evidence>
<accession>A0A1B6E8B1</accession>
<organism evidence="4">
    <name type="scientific">Clastoptera arizonana</name>
    <name type="common">Arizona spittle bug</name>
    <dbReference type="NCBI Taxonomy" id="38151"/>
    <lineage>
        <taxon>Eukaryota</taxon>
        <taxon>Metazoa</taxon>
        <taxon>Ecdysozoa</taxon>
        <taxon>Arthropoda</taxon>
        <taxon>Hexapoda</taxon>
        <taxon>Insecta</taxon>
        <taxon>Pterygota</taxon>
        <taxon>Neoptera</taxon>
        <taxon>Paraneoptera</taxon>
        <taxon>Hemiptera</taxon>
        <taxon>Auchenorrhyncha</taxon>
        <taxon>Cercopoidea</taxon>
        <taxon>Clastopteridae</taxon>
        <taxon>Clastoptera</taxon>
    </lineage>
</organism>
<dbReference type="GO" id="GO:0033328">
    <property type="term" value="F:peroxisome membrane targeting sequence binding"/>
    <property type="evidence" value="ECO:0007669"/>
    <property type="project" value="TreeGrafter"/>
</dbReference>
<dbReference type="PANTHER" id="PTHR12774:SF2">
    <property type="entry name" value="PEROXISOMAL BIOGENESIS FACTOR 19"/>
    <property type="match status" value="1"/>
</dbReference>
<sequence>MDNDKKTDAQENKTDPELDSLLDSALEDFNKTESKKKSKDEKGHLPVGSSQEDPEAVWNDMMKKTMLLHSNLQSSDQSEGSKSPSGENFSIDFNKMADAAAQALEADSGNNEFTAAIAQTLKNLTENTENLQSQFGDPDDIATMFENLGLNATDAVGQPPEVFPFFQQIIQTFLSKEVLYPSMKELLDKYPAWLEENKEKISQEDLTRFKKQQKIMTKVCNEFEQESETDSEEVTERRFKKIVELMTKMQACGQPPQELMGNMTMSVDSNGMPNLPPGIESPEQCVIS</sequence>
<proteinExistence type="inferred from homology"/>
<name>A0A1B6E8B1_9HEMI</name>
<dbReference type="GO" id="GO:0005778">
    <property type="term" value="C:peroxisomal membrane"/>
    <property type="evidence" value="ECO:0007669"/>
    <property type="project" value="TreeGrafter"/>
</dbReference>
<feature type="compositionally biased region" description="Polar residues" evidence="3">
    <location>
        <begin position="71"/>
        <end position="88"/>
    </location>
</feature>
<dbReference type="Pfam" id="PF04614">
    <property type="entry name" value="Pex19"/>
    <property type="match status" value="1"/>
</dbReference>
<protein>
    <recommendedName>
        <fullName evidence="2">Peroxin-19</fullName>
    </recommendedName>
</protein>
<evidence type="ECO:0000313" key="4">
    <source>
        <dbReference type="EMBL" id="JAS34170.1"/>
    </source>
</evidence>
<dbReference type="GO" id="GO:0045046">
    <property type="term" value="P:protein import into peroxisome membrane"/>
    <property type="evidence" value="ECO:0007669"/>
    <property type="project" value="TreeGrafter"/>
</dbReference>
<dbReference type="InterPro" id="IPR006708">
    <property type="entry name" value="Pex19"/>
</dbReference>
<evidence type="ECO:0000256" key="2">
    <source>
        <dbReference type="ARBA" id="ARBA00029688"/>
    </source>
</evidence>
<comment type="similarity">
    <text evidence="1">Belongs to the peroxin-19 family.</text>
</comment>
<dbReference type="PANTHER" id="PTHR12774">
    <property type="entry name" value="PEROXISOMAL BIOGENESIS FACTOR 19"/>
    <property type="match status" value="1"/>
</dbReference>
<feature type="region of interest" description="Disordered" evidence="3">
    <location>
        <begin position="1"/>
        <end position="60"/>
    </location>
</feature>
<dbReference type="EMBL" id="GEDC01003128">
    <property type="protein sequence ID" value="JAS34170.1"/>
    <property type="molecule type" value="Transcribed_RNA"/>
</dbReference>
<dbReference type="Gene3D" id="1.20.120.900">
    <property type="entry name" value="Pex19, mPTS binding domain"/>
    <property type="match status" value="1"/>
</dbReference>
<reference evidence="4" key="1">
    <citation type="submission" date="2015-12" db="EMBL/GenBank/DDBJ databases">
        <title>De novo transcriptome assembly of four potential Pierce s Disease insect vectors from Arizona vineyards.</title>
        <authorList>
            <person name="Tassone E.E."/>
        </authorList>
    </citation>
    <scope>NUCLEOTIDE SEQUENCE</scope>
</reference>
<gene>
    <name evidence="4" type="ORF">g.42575</name>
</gene>
<feature type="region of interest" description="Disordered" evidence="3">
    <location>
        <begin position="71"/>
        <end position="90"/>
    </location>
</feature>
<dbReference type="InterPro" id="IPR038322">
    <property type="entry name" value="Pex19_C_sf"/>
</dbReference>
<dbReference type="AlphaFoldDB" id="A0A1B6E8B1"/>
<evidence type="ECO:0000256" key="1">
    <source>
        <dbReference type="ARBA" id="ARBA00006326"/>
    </source>
</evidence>
<feature type="compositionally biased region" description="Basic and acidic residues" evidence="3">
    <location>
        <begin position="1"/>
        <end position="16"/>
    </location>
</feature>